<dbReference type="EMBL" id="JAWJWE010000040">
    <property type="protein sequence ID" value="KAK6619777.1"/>
    <property type="molecule type" value="Genomic_DNA"/>
</dbReference>
<evidence type="ECO:0000313" key="3">
    <source>
        <dbReference type="Proteomes" id="UP001372834"/>
    </source>
</evidence>
<evidence type="ECO:0000256" key="1">
    <source>
        <dbReference type="SAM" id="MobiDB-lite"/>
    </source>
</evidence>
<dbReference type="AlphaFoldDB" id="A0AAN8P7X0"/>
<accession>A0AAN8P7X0</accession>
<gene>
    <name evidence="2" type="ORF">RUM43_012542</name>
</gene>
<feature type="region of interest" description="Disordered" evidence="1">
    <location>
        <begin position="104"/>
        <end position="137"/>
    </location>
</feature>
<dbReference type="Proteomes" id="UP001372834">
    <property type="component" value="Unassembled WGS sequence"/>
</dbReference>
<reference evidence="2 3" key="1">
    <citation type="submission" date="2023-10" db="EMBL/GenBank/DDBJ databases">
        <title>Genomes of two closely related lineages of the louse Polyplax serrata with different host specificities.</title>
        <authorList>
            <person name="Martinu J."/>
            <person name="Tarabai H."/>
            <person name="Stefka J."/>
            <person name="Hypsa V."/>
        </authorList>
    </citation>
    <scope>NUCLEOTIDE SEQUENCE [LARGE SCALE GENOMIC DNA]</scope>
    <source>
        <strain evidence="2">HR10_N</strain>
    </source>
</reference>
<name>A0AAN8P7X0_POLSC</name>
<evidence type="ECO:0000313" key="2">
    <source>
        <dbReference type="EMBL" id="KAK6619777.1"/>
    </source>
</evidence>
<sequence>MKAVAQHVFTSLDGHKMSSAVAPPKQKLFAKPSLTSLRLAAPQVIGSRQFNSSRQEWKTFFMSLEHVEHEARGAVGQEAGGELRGKAKTKIEKFSGGIKWFCGGSREGDRRDRSAKRRSERSSSDDLEVAWSTRRKS</sequence>
<proteinExistence type="predicted"/>
<comment type="caution">
    <text evidence="2">The sequence shown here is derived from an EMBL/GenBank/DDBJ whole genome shotgun (WGS) entry which is preliminary data.</text>
</comment>
<organism evidence="2 3">
    <name type="scientific">Polyplax serrata</name>
    <name type="common">Common mouse louse</name>
    <dbReference type="NCBI Taxonomy" id="468196"/>
    <lineage>
        <taxon>Eukaryota</taxon>
        <taxon>Metazoa</taxon>
        <taxon>Ecdysozoa</taxon>
        <taxon>Arthropoda</taxon>
        <taxon>Hexapoda</taxon>
        <taxon>Insecta</taxon>
        <taxon>Pterygota</taxon>
        <taxon>Neoptera</taxon>
        <taxon>Paraneoptera</taxon>
        <taxon>Psocodea</taxon>
        <taxon>Troctomorpha</taxon>
        <taxon>Phthiraptera</taxon>
        <taxon>Anoplura</taxon>
        <taxon>Polyplacidae</taxon>
        <taxon>Polyplax</taxon>
    </lineage>
</organism>
<protein>
    <submittedName>
        <fullName evidence="2">Uncharacterized protein</fullName>
    </submittedName>
</protein>